<evidence type="ECO:0000256" key="1">
    <source>
        <dbReference type="ARBA" id="ARBA00022605"/>
    </source>
</evidence>
<dbReference type="EMBL" id="VOEJ01000002">
    <property type="protein sequence ID" value="TWR30199.1"/>
    <property type="molecule type" value="Genomic_DNA"/>
</dbReference>
<keyword evidence="2 7" id="KW-0808">Transferase</keyword>
<proteinExistence type="inferred from homology"/>
<dbReference type="GO" id="GO:0005829">
    <property type="term" value="C:cytosol"/>
    <property type="evidence" value="ECO:0007669"/>
    <property type="project" value="TreeGrafter"/>
</dbReference>
<keyword evidence="7" id="KW-0479">Metal-binding</keyword>
<keyword evidence="7" id="KW-0460">Magnesium</keyword>
<keyword evidence="9" id="KW-1185">Reference proteome</keyword>
<dbReference type="GO" id="GO:0009423">
    <property type="term" value="P:chorismate biosynthetic process"/>
    <property type="evidence" value="ECO:0007669"/>
    <property type="project" value="UniProtKB-UniRule"/>
</dbReference>
<evidence type="ECO:0000256" key="3">
    <source>
        <dbReference type="ARBA" id="ARBA00022741"/>
    </source>
</evidence>
<comment type="subcellular location">
    <subcellularLocation>
        <location evidence="7">Cytoplasm</location>
    </subcellularLocation>
</comment>
<evidence type="ECO:0000256" key="5">
    <source>
        <dbReference type="ARBA" id="ARBA00022840"/>
    </source>
</evidence>
<feature type="binding site" evidence="7">
    <location>
        <position position="57"/>
    </location>
    <ligand>
        <name>substrate</name>
    </ligand>
</feature>
<dbReference type="Pfam" id="PF01202">
    <property type="entry name" value="SKI"/>
    <property type="match status" value="1"/>
</dbReference>
<comment type="catalytic activity">
    <reaction evidence="7">
        <text>shikimate + ATP = 3-phosphoshikimate + ADP + H(+)</text>
        <dbReference type="Rhea" id="RHEA:13121"/>
        <dbReference type="ChEBI" id="CHEBI:15378"/>
        <dbReference type="ChEBI" id="CHEBI:30616"/>
        <dbReference type="ChEBI" id="CHEBI:36208"/>
        <dbReference type="ChEBI" id="CHEBI:145989"/>
        <dbReference type="ChEBI" id="CHEBI:456216"/>
        <dbReference type="EC" id="2.7.1.71"/>
    </reaction>
</comment>
<dbReference type="PANTHER" id="PTHR21087">
    <property type="entry name" value="SHIKIMATE KINASE"/>
    <property type="match status" value="1"/>
</dbReference>
<dbReference type="GO" id="GO:0004765">
    <property type="term" value="F:shikimate kinase activity"/>
    <property type="evidence" value="ECO:0007669"/>
    <property type="project" value="UniProtKB-UniRule"/>
</dbReference>
<dbReference type="Gene3D" id="3.40.50.300">
    <property type="entry name" value="P-loop containing nucleotide triphosphate hydrolases"/>
    <property type="match status" value="1"/>
</dbReference>
<dbReference type="GO" id="GO:0009073">
    <property type="term" value="P:aromatic amino acid family biosynthetic process"/>
    <property type="evidence" value="ECO:0007669"/>
    <property type="project" value="UniProtKB-KW"/>
</dbReference>
<comment type="function">
    <text evidence="7">Catalyzes the specific phosphorylation of the 3-hydroxyl group of shikimic acid using ATP as a cosubstrate.</text>
</comment>
<evidence type="ECO:0000256" key="2">
    <source>
        <dbReference type="ARBA" id="ARBA00022679"/>
    </source>
</evidence>
<sequence length="170" mass="19224">MSLVFLVGFMGCGKTSWGRKLSAALGYEFIDLDHEFEDRAGMTIPEYFTIHGEDAFRRLESDILKTTPYKTNTVVSTGGGLPVFFDNMDWMNKHGKTLYIELSPRALAGRLENAKTQRPVLQGKKGDDLVELITEKLAEREQYYLKASYHISGIDMNVEKLAQKLDLPLV</sequence>
<comment type="caution">
    <text evidence="7">Lacks conserved residue(s) required for the propagation of feature annotation.</text>
</comment>
<comment type="cofactor">
    <cofactor evidence="7">
        <name>Mg(2+)</name>
        <dbReference type="ChEBI" id="CHEBI:18420"/>
    </cofactor>
    <text evidence="7">Binds 1 Mg(2+) ion per subunit.</text>
</comment>
<comment type="caution">
    <text evidence="8">The sequence shown here is derived from an EMBL/GenBank/DDBJ whole genome shotgun (WGS) entry which is preliminary data.</text>
</comment>
<comment type="similarity">
    <text evidence="7">Belongs to the shikimate kinase family.</text>
</comment>
<evidence type="ECO:0000313" key="8">
    <source>
        <dbReference type="EMBL" id="TWR30199.1"/>
    </source>
</evidence>
<reference evidence="8 9" key="1">
    <citation type="submission" date="2019-07" db="EMBL/GenBank/DDBJ databases">
        <authorList>
            <person name="Kim J."/>
        </authorList>
    </citation>
    <scope>NUCLEOTIDE SEQUENCE [LARGE SCALE GENOMIC DNA]</scope>
    <source>
        <strain evidence="9">dk17</strain>
    </source>
</reference>
<accession>A0A563UG05</accession>
<organism evidence="8 9">
    <name type="scientific">Mucilaginibacter pallidiroseus</name>
    <dbReference type="NCBI Taxonomy" id="2599295"/>
    <lineage>
        <taxon>Bacteria</taxon>
        <taxon>Pseudomonadati</taxon>
        <taxon>Bacteroidota</taxon>
        <taxon>Sphingobacteriia</taxon>
        <taxon>Sphingobacteriales</taxon>
        <taxon>Sphingobacteriaceae</taxon>
        <taxon>Mucilaginibacter</taxon>
    </lineage>
</organism>
<keyword evidence="5 7" id="KW-0067">ATP-binding</keyword>
<dbReference type="EC" id="2.7.1.71" evidence="7"/>
<evidence type="ECO:0000256" key="4">
    <source>
        <dbReference type="ARBA" id="ARBA00022777"/>
    </source>
</evidence>
<comment type="subunit">
    <text evidence="7">Monomer.</text>
</comment>
<feature type="binding site" evidence="7">
    <location>
        <position position="15"/>
    </location>
    <ligand>
        <name>Mg(2+)</name>
        <dbReference type="ChEBI" id="CHEBI:18420"/>
    </ligand>
</feature>
<comment type="pathway">
    <text evidence="7">Metabolic intermediate biosynthesis; chorismate biosynthesis; chorismate from D-erythrose 4-phosphate and phosphoenolpyruvate: step 5/7.</text>
</comment>
<keyword evidence="4 7" id="KW-0418">Kinase</keyword>
<dbReference type="Proteomes" id="UP000320042">
    <property type="component" value="Unassembled WGS sequence"/>
</dbReference>
<protein>
    <recommendedName>
        <fullName evidence="7">Shikimate kinase</fullName>
        <shortName evidence="7">SK</shortName>
        <ecNumber evidence="7">2.7.1.71</ecNumber>
    </recommendedName>
</protein>
<dbReference type="GO" id="GO:0000287">
    <property type="term" value="F:magnesium ion binding"/>
    <property type="evidence" value="ECO:0007669"/>
    <property type="project" value="UniProtKB-UniRule"/>
</dbReference>
<dbReference type="GO" id="GO:0005524">
    <property type="term" value="F:ATP binding"/>
    <property type="evidence" value="ECO:0007669"/>
    <property type="project" value="UniProtKB-UniRule"/>
</dbReference>
<dbReference type="PRINTS" id="PR01100">
    <property type="entry name" value="SHIKIMTKNASE"/>
</dbReference>
<dbReference type="InterPro" id="IPR027417">
    <property type="entry name" value="P-loop_NTPase"/>
</dbReference>
<feature type="binding site" evidence="7">
    <location>
        <position position="118"/>
    </location>
    <ligand>
        <name>ATP</name>
        <dbReference type="ChEBI" id="CHEBI:30616"/>
    </ligand>
</feature>
<name>A0A563UG05_9SPHI</name>
<feature type="binding site" evidence="7">
    <location>
        <begin position="11"/>
        <end position="16"/>
    </location>
    <ligand>
        <name>ATP</name>
        <dbReference type="ChEBI" id="CHEBI:30616"/>
    </ligand>
</feature>
<feature type="binding site" evidence="7">
    <location>
        <position position="79"/>
    </location>
    <ligand>
        <name>substrate</name>
    </ligand>
</feature>
<keyword evidence="3 7" id="KW-0547">Nucleotide-binding</keyword>
<dbReference type="RefSeq" id="WP_146380659.1">
    <property type="nucleotide sequence ID" value="NZ_VOEJ01000002.1"/>
</dbReference>
<dbReference type="OrthoDB" id="9800332at2"/>
<evidence type="ECO:0000313" key="9">
    <source>
        <dbReference type="Proteomes" id="UP000320042"/>
    </source>
</evidence>
<gene>
    <name evidence="7" type="primary">aroK</name>
    <name evidence="8" type="ORF">FPZ43_04435</name>
</gene>
<feature type="binding site" evidence="7">
    <location>
        <position position="33"/>
    </location>
    <ligand>
        <name>substrate</name>
    </ligand>
</feature>
<evidence type="ECO:0000256" key="7">
    <source>
        <dbReference type="HAMAP-Rule" id="MF_00109"/>
    </source>
</evidence>
<keyword evidence="6 7" id="KW-0057">Aromatic amino acid biosynthesis</keyword>
<keyword evidence="1 7" id="KW-0028">Amino-acid biosynthesis</keyword>
<keyword evidence="7" id="KW-0963">Cytoplasm</keyword>
<dbReference type="PANTHER" id="PTHR21087:SF16">
    <property type="entry name" value="SHIKIMATE KINASE 1, CHLOROPLASTIC"/>
    <property type="match status" value="1"/>
</dbReference>
<dbReference type="UniPathway" id="UPA00053">
    <property type="reaction ID" value="UER00088"/>
</dbReference>
<dbReference type="AlphaFoldDB" id="A0A563UG05"/>
<dbReference type="CDD" id="cd00464">
    <property type="entry name" value="SK"/>
    <property type="match status" value="1"/>
</dbReference>
<dbReference type="SUPFAM" id="SSF52540">
    <property type="entry name" value="P-loop containing nucleoside triphosphate hydrolases"/>
    <property type="match status" value="1"/>
</dbReference>
<feature type="binding site" evidence="7">
    <location>
        <position position="140"/>
    </location>
    <ligand>
        <name>substrate</name>
    </ligand>
</feature>
<dbReference type="GO" id="GO:0008652">
    <property type="term" value="P:amino acid biosynthetic process"/>
    <property type="evidence" value="ECO:0007669"/>
    <property type="project" value="UniProtKB-KW"/>
</dbReference>
<dbReference type="HAMAP" id="MF_00109">
    <property type="entry name" value="Shikimate_kinase"/>
    <property type="match status" value="1"/>
</dbReference>
<dbReference type="InterPro" id="IPR031322">
    <property type="entry name" value="Shikimate/glucono_kinase"/>
</dbReference>
<dbReference type="InterPro" id="IPR000623">
    <property type="entry name" value="Shikimate_kinase/TSH1"/>
</dbReference>
<evidence type="ECO:0000256" key="6">
    <source>
        <dbReference type="ARBA" id="ARBA00023141"/>
    </source>
</evidence>